<dbReference type="OrthoDB" id="2053840at2"/>
<organism evidence="2">
    <name type="scientific">Ruminococcus albus</name>
    <dbReference type="NCBI Taxonomy" id="1264"/>
    <lineage>
        <taxon>Bacteria</taxon>
        <taxon>Bacillati</taxon>
        <taxon>Bacillota</taxon>
        <taxon>Clostridia</taxon>
        <taxon>Eubacteriales</taxon>
        <taxon>Oscillospiraceae</taxon>
        <taxon>Ruminococcus</taxon>
    </lineage>
</organism>
<feature type="domain" description="DUF6985" evidence="1">
    <location>
        <begin position="21"/>
        <end position="148"/>
    </location>
</feature>
<evidence type="ECO:0000259" key="1">
    <source>
        <dbReference type="Pfam" id="PF22481"/>
    </source>
</evidence>
<name>A0A1H7LLD1_RUMAL</name>
<dbReference type="Pfam" id="PF22481">
    <property type="entry name" value="DUF6985"/>
    <property type="match status" value="1"/>
</dbReference>
<evidence type="ECO:0000313" key="2">
    <source>
        <dbReference type="EMBL" id="SEK99782.1"/>
    </source>
</evidence>
<dbReference type="AlphaFoldDB" id="A0A1H7LLD1"/>
<reference evidence="2" key="1">
    <citation type="submission" date="2016-10" db="EMBL/GenBank/DDBJ databases">
        <authorList>
            <person name="de Groot N.N."/>
        </authorList>
    </citation>
    <scope>NUCLEOTIDE SEQUENCE [LARGE SCALE GENOMIC DNA]</scope>
    <source>
        <strain evidence="2">KH2T6</strain>
    </source>
</reference>
<accession>A0A1H7LLD1</accession>
<sequence length="157" mass="18576">MQNNLLLDPERFEIVHDIDDEEKNNLYCKRLIEKWTPELEKEMLEAFIRFYYDNMYMQWGPDDEEECKEYWPEFGSPADLVNYIGTDVEIYALEDAIYASNPDRKEGDPPYVSQNVPVCVIMVLNCPWDEDHGWAAVFADEKFLKVDSDIVDCVWLD</sequence>
<gene>
    <name evidence="2" type="ORF">SAMN05216469_10972</name>
</gene>
<dbReference type="EMBL" id="FOAT01000009">
    <property type="protein sequence ID" value="SEK99782.1"/>
    <property type="molecule type" value="Genomic_DNA"/>
</dbReference>
<protein>
    <recommendedName>
        <fullName evidence="1">DUF6985 domain-containing protein</fullName>
    </recommendedName>
</protein>
<dbReference type="Proteomes" id="UP000186015">
    <property type="component" value="Unassembled WGS sequence"/>
</dbReference>
<proteinExistence type="predicted"/>
<dbReference type="InterPro" id="IPR054254">
    <property type="entry name" value="DUF6985"/>
</dbReference>
<dbReference type="RefSeq" id="WP_074833749.1">
    <property type="nucleotide sequence ID" value="NZ_FOAT01000009.1"/>
</dbReference>